<gene>
    <name evidence="2" type="ORF">Q5H94_11005</name>
</gene>
<feature type="transmembrane region" description="Helical" evidence="1">
    <location>
        <begin position="18"/>
        <end position="35"/>
    </location>
</feature>
<keyword evidence="1" id="KW-0472">Membrane</keyword>
<feature type="transmembrane region" description="Helical" evidence="1">
    <location>
        <begin position="55"/>
        <end position="72"/>
    </location>
</feature>
<evidence type="ECO:0008006" key="4">
    <source>
        <dbReference type="Google" id="ProtNLM"/>
    </source>
</evidence>
<keyword evidence="3" id="KW-1185">Reference proteome</keyword>
<dbReference type="RefSeq" id="WP_304561303.1">
    <property type="nucleotide sequence ID" value="NZ_JAUQSZ010000006.1"/>
</dbReference>
<keyword evidence="1" id="KW-1133">Transmembrane helix</keyword>
<feature type="transmembrane region" description="Helical" evidence="1">
    <location>
        <begin position="168"/>
        <end position="191"/>
    </location>
</feature>
<dbReference type="Proteomes" id="UP001176468">
    <property type="component" value="Unassembled WGS sequence"/>
</dbReference>
<name>A0ABT9A2B3_9SPHN</name>
<evidence type="ECO:0000313" key="3">
    <source>
        <dbReference type="Proteomes" id="UP001176468"/>
    </source>
</evidence>
<proteinExistence type="predicted"/>
<accession>A0ABT9A2B3</accession>
<sequence>MPQQVDTATFEASRLKNVPALPLIAALMVLYLKVFRHRGVDSLYRFGILFHMRPLLLFPIAVLLAAACYALIKIAKPDRLMLSSNGWTVKSVFSSSSYDWDHYGEPRKGWLATGYGGEEVIRLQSLSGGKDAVIFARAFQNDFDEILRAVGWAREGRLPAPQEGNFPLGYVVGYFPVSFGILAAAVAWLFYGKP</sequence>
<comment type="caution">
    <text evidence="2">The sequence shown here is derived from an EMBL/GenBank/DDBJ whole genome shotgun (WGS) entry which is preliminary data.</text>
</comment>
<keyword evidence="1" id="KW-0812">Transmembrane</keyword>
<evidence type="ECO:0000256" key="1">
    <source>
        <dbReference type="SAM" id="Phobius"/>
    </source>
</evidence>
<protein>
    <recommendedName>
        <fullName evidence="4">PH domain-containing protein</fullName>
    </recommendedName>
</protein>
<organism evidence="2 3">
    <name type="scientific">Sphingomonas immobilis</name>
    <dbReference type="NCBI Taxonomy" id="3063997"/>
    <lineage>
        <taxon>Bacteria</taxon>
        <taxon>Pseudomonadati</taxon>
        <taxon>Pseudomonadota</taxon>
        <taxon>Alphaproteobacteria</taxon>
        <taxon>Sphingomonadales</taxon>
        <taxon>Sphingomonadaceae</taxon>
        <taxon>Sphingomonas</taxon>
    </lineage>
</organism>
<evidence type="ECO:0000313" key="2">
    <source>
        <dbReference type="EMBL" id="MDO7842857.1"/>
    </source>
</evidence>
<dbReference type="EMBL" id="JAUQSZ010000006">
    <property type="protein sequence ID" value="MDO7842857.1"/>
    <property type="molecule type" value="Genomic_DNA"/>
</dbReference>
<reference evidence="2" key="1">
    <citation type="submission" date="2023-07" db="EMBL/GenBank/DDBJ databases">
        <authorList>
            <person name="Kim M.K."/>
        </authorList>
    </citation>
    <scope>NUCLEOTIDE SEQUENCE</scope>
    <source>
        <strain evidence="2">CA1-15</strain>
    </source>
</reference>